<dbReference type="InterPro" id="IPR036890">
    <property type="entry name" value="HATPase_C_sf"/>
</dbReference>
<evidence type="ECO:0000256" key="5">
    <source>
        <dbReference type="ARBA" id="ARBA00023125"/>
    </source>
</evidence>
<dbReference type="CDD" id="cd17574">
    <property type="entry name" value="REC_OmpR"/>
    <property type="match status" value="1"/>
</dbReference>
<dbReference type="Gene3D" id="2.130.10.10">
    <property type="entry name" value="YVTN repeat-like/Quinoprotein amine dehydrogenase"/>
    <property type="match status" value="2"/>
</dbReference>
<dbReference type="CDD" id="cd00082">
    <property type="entry name" value="HisKA"/>
    <property type="match status" value="1"/>
</dbReference>
<dbReference type="InterPro" id="IPR011006">
    <property type="entry name" value="CheY-like_superfamily"/>
</dbReference>
<dbReference type="Pfam" id="PF12833">
    <property type="entry name" value="HTH_18"/>
    <property type="match status" value="1"/>
</dbReference>
<dbReference type="InterPro" id="IPR009057">
    <property type="entry name" value="Homeodomain-like_sf"/>
</dbReference>
<dbReference type="PANTHER" id="PTHR43547:SF2">
    <property type="entry name" value="HYBRID SIGNAL TRANSDUCTION HISTIDINE KINASE C"/>
    <property type="match status" value="1"/>
</dbReference>
<evidence type="ECO:0000256" key="4">
    <source>
        <dbReference type="ARBA" id="ARBA00023015"/>
    </source>
</evidence>
<dbReference type="InterPro" id="IPR013783">
    <property type="entry name" value="Ig-like_fold"/>
</dbReference>
<dbReference type="InterPro" id="IPR036097">
    <property type="entry name" value="HisK_dim/P_sf"/>
</dbReference>
<dbReference type="SUPFAM" id="SSF101898">
    <property type="entry name" value="NHL repeat"/>
    <property type="match status" value="1"/>
</dbReference>
<comment type="caution">
    <text evidence="12">The sequence shown here is derived from an EMBL/GenBank/DDBJ whole genome shotgun (WGS) entry which is preliminary data.</text>
</comment>
<keyword evidence="13" id="KW-1185">Reference proteome</keyword>
<dbReference type="PRINTS" id="PR00344">
    <property type="entry name" value="BCTRLSENSOR"/>
</dbReference>
<dbReference type="SUPFAM" id="SSF50998">
    <property type="entry name" value="Quinoprotein alcohol dehydrogenase-like"/>
    <property type="match status" value="1"/>
</dbReference>
<evidence type="ECO:0000259" key="11">
    <source>
        <dbReference type="PROSITE" id="PS50110"/>
    </source>
</evidence>
<sequence length="1376" mass="158037">MKALLLIFYSLYCFTTLYAQKSGNISYVDIERGLSNNQVRSITQDHRGFMWFATKDGLNRYNGYTFDVFRKQVDNSSSLSHNILTAVTNDRQHRLWAATRQGVCIYNDTTNTFMPVDHLPYHGQHAKPLQEVIRTVQTDKVGNMLIASEGLGLLYCQSGHTARQIPLIIEGKKNLTYGVPCLTIAPNGTVWVFVQKIGLCVLRYDKMCLELINEEIKLAVSMEADDQYLYIGSYRGLLKFDVKQQKLEKVFLDKFDQGVLTVNCLTWRTADELWIGTAEAGIFIYHAKQKEAQAFLSSDQKNLSSYGYIYSIYVDYDARVWIGTSISGVLIVDPNKKKFRTLTPGQLGTTKSSQLAISSFMEDGDHNLYVGTENDGLYIWHPNKGFYRHFLHDENKATSLSSNSVTSILQDNENAVWIGTFNAGINRYHSANGTFERFRCINPSTGIENKVIRRLYKDRHGNFWATTLRQGTLTGGLYRFNYQSDSFQLFDDRLSDFFSFTEDRQGTLWGGNLTELVKIDTAAKNHRFFPIHYTVTSIYEDRGGHFWVGTEGGGLFLFDRERFQITKRYTTENGLSNNAVLSILEDEQSNLWMSTYNGLMKFDPKREQFLYYYQSDGLQSNQFQLCAADRLASGAFVFGGIKGFNLFMPAEITTAQTSPALHFTQVAVDGKVFPFMNTPIVLPYNQAALSFQFAALEYSAPDKIQYAYYMEGWDKTWNYAGNNRIINYNRMAEGSYVLHIRCTNSEGIWMDSNTRLAITILPPWYRSWWAYLLYAVTAAALLSGYLLYRTRQTRLQYEVKVSKLDALRKKAEYDAEVVRHEKDLIAFEQERLINEKEKELNEKRISFFTNISHEFRTPLTLIINPIKELLNRISEKEVRNELDIMYRSARRMLNLVDQLLLFRKVEAGYEQLNNSYFNFHDLCEEVYLYFIQQAQTKHIIYDFFCPNKELYLVGDRDKLEMVFFNLISNALKYTSVGGRVRLNVVEMVQELIIEVSDTGCGISAQEGDKLFERFYQTDYGNKTGKLGFGIGLYLAKQFVELHGGSLTYQSALGNGTTFKVVLVKQDRQPFEAPPIAVHSVSSLPDHSLISNSSEAVELDLNTTNLNQEFISDKRSLLVVDDDADIRNYIKNIFKSIYTVYEAEDGEEGLAMVRRKLPDLIITDYKMGELDGISFCQQLKNDTTFSNIPVILLTANTGKDVQLKSLDSGADDFLTKPFETDYLVARVANLLQNRNYLQNYFYNEITLQFNTVVISEEYKKFLDRCIEIVEQHLTDTDFGIQALAAEIGMSHSNLYKRVKSISGQSVSAFIRFIRLRKAAQLLIDTDCNVTEAAFRTGFNDPKYFSKQFTKLFRSSPSEFIRKHRVTFAKHFKVQKKE</sequence>
<gene>
    <name evidence="12" type="ORF">ACFS6J_11290</name>
</gene>
<dbReference type="EC" id="2.7.13.3" evidence="2"/>
<evidence type="ECO:0000256" key="2">
    <source>
        <dbReference type="ARBA" id="ARBA00012438"/>
    </source>
</evidence>
<evidence type="ECO:0000259" key="10">
    <source>
        <dbReference type="PROSITE" id="PS50109"/>
    </source>
</evidence>
<dbReference type="InterPro" id="IPR001789">
    <property type="entry name" value="Sig_transdc_resp-reg_receiver"/>
</dbReference>
<dbReference type="PROSITE" id="PS01124">
    <property type="entry name" value="HTH_ARAC_FAMILY_2"/>
    <property type="match status" value="1"/>
</dbReference>
<dbReference type="InterPro" id="IPR015943">
    <property type="entry name" value="WD40/YVTN_repeat-like_dom_sf"/>
</dbReference>
<feature type="signal peptide" evidence="8">
    <location>
        <begin position="1"/>
        <end position="19"/>
    </location>
</feature>
<dbReference type="SUPFAM" id="SSF46689">
    <property type="entry name" value="Homeodomain-like"/>
    <property type="match status" value="1"/>
</dbReference>
<dbReference type="SUPFAM" id="SSF52172">
    <property type="entry name" value="CheY-like"/>
    <property type="match status" value="1"/>
</dbReference>
<organism evidence="12 13">
    <name type="scientific">Olivibacter jilunii</name>
    <dbReference type="NCBI Taxonomy" id="985016"/>
    <lineage>
        <taxon>Bacteria</taxon>
        <taxon>Pseudomonadati</taxon>
        <taxon>Bacteroidota</taxon>
        <taxon>Sphingobacteriia</taxon>
        <taxon>Sphingobacteriales</taxon>
        <taxon>Sphingobacteriaceae</taxon>
        <taxon>Olivibacter</taxon>
    </lineage>
</organism>
<dbReference type="Proteomes" id="UP001597560">
    <property type="component" value="Unassembled WGS sequence"/>
</dbReference>
<dbReference type="PROSITE" id="PS50110">
    <property type="entry name" value="RESPONSE_REGULATORY"/>
    <property type="match status" value="1"/>
</dbReference>
<accession>A0ABW6B006</accession>
<dbReference type="Pfam" id="PF07495">
    <property type="entry name" value="Y_Y_Y"/>
    <property type="match status" value="1"/>
</dbReference>
<dbReference type="Gene3D" id="2.60.40.10">
    <property type="entry name" value="Immunoglobulins"/>
    <property type="match status" value="1"/>
</dbReference>
<dbReference type="PROSITE" id="PS00041">
    <property type="entry name" value="HTH_ARAC_FAMILY_1"/>
    <property type="match status" value="1"/>
</dbReference>
<dbReference type="Pfam" id="PF00072">
    <property type="entry name" value="Response_reg"/>
    <property type="match status" value="1"/>
</dbReference>
<dbReference type="Gene3D" id="3.40.50.2300">
    <property type="match status" value="1"/>
</dbReference>
<reference evidence="13" key="1">
    <citation type="journal article" date="2019" name="Int. J. Syst. Evol. Microbiol.">
        <title>The Global Catalogue of Microorganisms (GCM) 10K type strain sequencing project: providing services to taxonomists for standard genome sequencing and annotation.</title>
        <authorList>
            <consortium name="The Broad Institute Genomics Platform"/>
            <consortium name="The Broad Institute Genome Sequencing Center for Infectious Disease"/>
            <person name="Wu L."/>
            <person name="Ma J."/>
        </authorList>
    </citation>
    <scope>NUCLEOTIDE SEQUENCE [LARGE SCALE GENOMIC DNA]</scope>
    <source>
        <strain evidence="13">KCTC 23098</strain>
    </source>
</reference>
<dbReference type="Pfam" id="PF02518">
    <property type="entry name" value="HATPase_c"/>
    <property type="match status" value="1"/>
</dbReference>
<dbReference type="Gene3D" id="3.30.565.10">
    <property type="entry name" value="Histidine kinase-like ATPase, C-terminal domain"/>
    <property type="match status" value="1"/>
</dbReference>
<dbReference type="CDD" id="cd00075">
    <property type="entry name" value="HATPase"/>
    <property type="match status" value="1"/>
</dbReference>
<feature type="modified residue" description="4-aspartylphosphate" evidence="7">
    <location>
        <position position="1163"/>
    </location>
</feature>
<protein>
    <recommendedName>
        <fullName evidence="2">histidine kinase</fullName>
        <ecNumber evidence="2">2.7.13.3</ecNumber>
    </recommendedName>
</protein>
<dbReference type="InterPro" id="IPR004358">
    <property type="entry name" value="Sig_transdc_His_kin-like_C"/>
</dbReference>
<evidence type="ECO:0000256" key="3">
    <source>
        <dbReference type="ARBA" id="ARBA00022553"/>
    </source>
</evidence>
<dbReference type="InterPro" id="IPR018060">
    <property type="entry name" value="HTH_AraC"/>
</dbReference>
<name>A0ABW6B006_9SPHI</name>
<dbReference type="SUPFAM" id="SSF47384">
    <property type="entry name" value="Homodimeric domain of signal transducing histidine kinase"/>
    <property type="match status" value="1"/>
</dbReference>
<feature type="domain" description="Histidine kinase" evidence="10">
    <location>
        <begin position="850"/>
        <end position="1066"/>
    </location>
</feature>
<dbReference type="SUPFAM" id="SSF55874">
    <property type="entry name" value="ATPase domain of HSP90 chaperone/DNA topoisomerase II/histidine kinase"/>
    <property type="match status" value="1"/>
</dbReference>
<feature type="chain" id="PRO_5046087753" description="histidine kinase" evidence="8">
    <location>
        <begin position="20"/>
        <end position="1376"/>
    </location>
</feature>
<evidence type="ECO:0000259" key="9">
    <source>
        <dbReference type="PROSITE" id="PS01124"/>
    </source>
</evidence>
<keyword evidence="5" id="KW-0238">DNA-binding</keyword>
<dbReference type="SMART" id="SM00448">
    <property type="entry name" value="REC"/>
    <property type="match status" value="1"/>
</dbReference>
<dbReference type="SMART" id="SM00388">
    <property type="entry name" value="HisKA"/>
    <property type="match status" value="1"/>
</dbReference>
<feature type="domain" description="Response regulatory" evidence="11">
    <location>
        <begin position="1115"/>
        <end position="1230"/>
    </location>
</feature>
<evidence type="ECO:0000256" key="7">
    <source>
        <dbReference type="PROSITE-ProRule" id="PRU00169"/>
    </source>
</evidence>
<dbReference type="Pfam" id="PF07494">
    <property type="entry name" value="Reg_prop"/>
    <property type="match status" value="4"/>
</dbReference>
<dbReference type="InterPro" id="IPR011047">
    <property type="entry name" value="Quinoprotein_ADH-like_sf"/>
</dbReference>
<comment type="catalytic activity">
    <reaction evidence="1">
        <text>ATP + protein L-histidine = ADP + protein N-phospho-L-histidine.</text>
        <dbReference type="EC" id="2.7.13.3"/>
    </reaction>
</comment>
<proteinExistence type="predicted"/>
<dbReference type="SMART" id="SM00342">
    <property type="entry name" value="HTH_ARAC"/>
    <property type="match status" value="1"/>
</dbReference>
<evidence type="ECO:0000313" key="12">
    <source>
        <dbReference type="EMBL" id="MFD2962372.1"/>
    </source>
</evidence>
<keyword evidence="8" id="KW-0732">Signal</keyword>
<evidence type="ECO:0000256" key="1">
    <source>
        <dbReference type="ARBA" id="ARBA00000085"/>
    </source>
</evidence>
<dbReference type="Gene3D" id="1.10.10.60">
    <property type="entry name" value="Homeodomain-like"/>
    <property type="match status" value="1"/>
</dbReference>
<dbReference type="PROSITE" id="PS50109">
    <property type="entry name" value="HIS_KIN"/>
    <property type="match status" value="1"/>
</dbReference>
<evidence type="ECO:0000256" key="8">
    <source>
        <dbReference type="SAM" id="SignalP"/>
    </source>
</evidence>
<dbReference type="EMBL" id="JBHUPA010000007">
    <property type="protein sequence ID" value="MFD2962372.1"/>
    <property type="molecule type" value="Genomic_DNA"/>
</dbReference>
<keyword evidence="6" id="KW-0804">Transcription</keyword>
<dbReference type="InterPro" id="IPR011110">
    <property type="entry name" value="Reg_prop"/>
</dbReference>
<keyword evidence="3 7" id="KW-0597">Phosphoprotein</keyword>
<keyword evidence="4" id="KW-0805">Transcription regulation</keyword>
<feature type="domain" description="HTH araC/xylS-type" evidence="9">
    <location>
        <begin position="1262"/>
        <end position="1361"/>
    </location>
</feature>
<dbReference type="RefSeq" id="WP_377610555.1">
    <property type="nucleotide sequence ID" value="NZ_JBHUPA010000007.1"/>
</dbReference>
<dbReference type="SMART" id="SM00387">
    <property type="entry name" value="HATPase_c"/>
    <property type="match status" value="1"/>
</dbReference>
<dbReference type="InterPro" id="IPR011123">
    <property type="entry name" value="Y_Y_Y"/>
</dbReference>
<dbReference type="InterPro" id="IPR003661">
    <property type="entry name" value="HisK_dim/P_dom"/>
</dbReference>
<evidence type="ECO:0000313" key="13">
    <source>
        <dbReference type="Proteomes" id="UP001597560"/>
    </source>
</evidence>
<dbReference type="Pfam" id="PF00512">
    <property type="entry name" value="HisKA"/>
    <property type="match status" value="1"/>
</dbReference>
<dbReference type="InterPro" id="IPR005467">
    <property type="entry name" value="His_kinase_dom"/>
</dbReference>
<dbReference type="InterPro" id="IPR018062">
    <property type="entry name" value="HTH_AraC-typ_CS"/>
</dbReference>
<dbReference type="Gene3D" id="1.10.287.130">
    <property type="match status" value="1"/>
</dbReference>
<dbReference type="PANTHER" id="PTHR43547">
    <property type="entry name" value="TWO-COMPONENT HISTIDINE KINASE"/>
    <property type="match status" value="1"/>
</dbReference>
<evidence type="ECO:0000256" key="6">
    <source>
        <dbReference type="ARBA" id="ARBA00023163"/>
    </source>
</evidence>
<dbReference type="InterPro" id="IPR003594">
    <property type="entry name" value="HATPase_dom"/>
</dbReference>